<accession>A0A5B9NGW1</accession>
<protein>
    <submittedName>
        <fullName evidence="1">Uncharacterized protein</fullName>
    </submittedName>
</protein>
<sequence length="71" mass="8099">MTNYGLKIGNWYMKHHQVNFDSKEVELFLTNKKSEAASFVEDALDRLRDMAVDLGGEIVDLKECPHCGKVI</sequence>
<keyword evidence="2" id="KW-1185">Reference proteome</keyword>
<dbReference type="Proteomes" id="UP000324040">
    <property type="component" value="Segment"/>
</dbReference>
<proteinExistence type="predicted"/>
<gene>
    <name evidence="1" type="ORF">SPLENDIDRED_3</name>
</gene>
<dbReference type="EMBL" id="MN013088">
    <property type="protein sequence ID" value="QEG13477.1"/>
    <property type="molecule type" value="Genomic_DNA"/>
</dbReference>
<evidence type="ECO:0000313" key="2">
    <source>
        <dbReference type="Proteomes" id="UP000324040"/>
    </source>
</evidence>
<reference evidence="1 2" key="1">
    <citation type="submission" date="2019-06" db="EMBL/GenBank/DDBJ databases">
        <authorList>
            <person name="Handoko Y.A."/>
            <person name="Wardani A.K."/>
            <person name="Sutrisno A.A."/>
            <person name="Widjanarko S.B."/>
            <person name="Sharma R."/>
            <person name="Grose J.H."/>
        </authorList>
    </citation>
    <scope>NUCLEOTIDE SEQUENCE [LARGE SCALE GENOMIC DNA]</scope>
</reference>
<evidence type="ECO:0000313" key="1">
    <source>
        <dbReference type="EMBL" id="QEG13477.1"/>
    </source>
</evidence>
<organism evidence="1 2">
    <name type="scientific">Bacillus phage vB_BspS_SplendidRed</name>
    <dbReference type="NCBI Taxonomy" id="2591379"/>
    <lineage>
        <taxon>Viruses</taxon>
        <taxon>Duplodnaviria</taxon>
        <taxon>Heunggongvirae</taxon>
        <taxon>Uroviricota</taxon>
        <taxon>Caudoviricetes</taxon>
        <taxon>Trautnerviridae</taxon>
        <taxon>Polsinellivirinae</taxon>
        <taxon>Splendidredvirus</taxon>
        <taxon>Splendidredvirus splendidred</taxon>
    </lineage>
</organism>
<name>A0A5B9NGW1_9CAUD</name>